<protein>
    <submittedName>
        <fullName evidence="1">Uncharacterized protein</fullName>
    </submittedName>
</protein>
<evidence type="ECO:0000313" key="2">
    <source>
        <dbReference type="Proteomes" id="UP001312908"/>
    </source>
</evidence>
<name>A0ABU7U513_9PROT</name>
<dbReference type="Proteomes" id="UP001312908">
    <property type="component" value="Unassembled WGS sequence"/>
</dbReference>
<keyword evidence="2" id="KW-1185">Reference proteome</keyword>
<evidence type="ECO:0000313" key="1">
    <source>
        <dbReference type="EMBL" id="MEE8658710.1"/>
    </source>
</evidence>
<proteinExistence type="predicted"/>
<dbReference type="EMBL" id="JAWJZY010000002">
    <property type="protein sequence ID" value="MEE8658710.1"/>
    <property type="molecule type" value="Genomic_DNA"/>
</dbReference>
<organism evidence="1 2">
    <name type="scientific">Sorlinia euscelidii</name>
    <dbReference type="NCBI Taxonomy" id="3081148"/>
    <lineage>
        <taxon>Bacteria</taxon>
        <taxon>Pseudomonadati</taxon>
        <taxon>Pseudomonadota</taxon>
        <taxon>Alphaproteobacteria</taxon>
        <taxon>Acetobacterales</taxon>
        <taxon>Acetobacteraceae</taxon>
        <taxon>Sorlinia</taxon>
    </lineage>
</organism>
<sequence>MNWAGSWTKKIPLANQRDFFRETLARLSNHER</sequence>
<reference evidence="1 2" key="1">
    <citation type="submission" date="2023-10" db="EMBL/GenBank/DDBJ databases">
        <title>Sorlinia euscelidii gen. nov., sp. nov., an acetic acid bacteria isolated from the gut of Euscelidius variegatus emitter.</title>
        <authorList>
            <person name="Michoud G."/>
            <person name="Marasco R."/>
            <person name="Seferji K."/>
            <person name="Gonella E."/>
            <person name="Garuglieri E."/>
            <person name="Alma A."/>
            <person name="Mapelli F."/>
            <person name="Borin S."/>
            <person name="Daffonchio D."/>
            <person name="Crotti E."/>
        </authorList>
    </citation>
    <scope>NUCLEOTIDE SEQUENCE [LARGE SCALE GENOMIC DNA]</scope>
    <source>
        <strain evidence="1 2">EV16P</strain>
    </source>
</reference>
<gene>
    <name evidence="1" type="ORF">DOFOFD_06765</name>
</gene>
<accession>A0ABU7U513</accession>
<comment type="caution">
    <text evidence="1">The sequence shown here is derived from an EMBL/GenBank/DDBJ whole genome shotgun (WGS) entry which is preliminary data.</text>
</comment>